<proteinExistence type="predicted"/>
<dbReference type="KEGG" id="cmiu:B1H56_13095"/>
<evidence type="ECO:0000313" key="2">
    <source>
        <dbReference type="Proteomes" id="UP000070366"/>
    </source>
</evidence>
<dbReference type="Proteomes" id="UP000070366">
    <property type="component" value="Unassembled WGS sequence"/>
</dbReference>
<keyword evidence="2" id="KW-1185">Reference proteome</keyword>
<sequence length="72" mass="8126">MVKYWENETPQTADTGANVFRYFKEAGKLQVSMPYWEDANGNRKPGKTVTLDVAAFRGSPEAMELLRGVLDE</sequence>
<protein>
    <submittedName>
        <fullName evidence="1">Uncharacterized protein</fullName>
    </submittedName>
</protein>
<evidence type="ECO:0000313" key="1">
    <source>
        <dbReference type="EMBL" id="KXK66976.1"/>
    </source>
</evidence>
<organism evidence="1 2">
    <name type="scientific">Christensenella minuta</name>
    <dbReference type="NCBI Taxonomy" id="626937"/>
    <lineage>
        <taxon>Bacteria</taxon>
        <taxon>Bacillati</taxon>
        <taxon>Bacillota</taxon>
        <taxon>Clostridia</taxon>
        <taxon>Christensenellales</taxon>
        <taxon>Christensenellaceae</taxon>
        <taxon>Christensenella</taxon>
    </lineage>
</organism>
<dbReference type="RefSeq" id="WP_066523692.1">
    <property type="nucleotide sequence ID" value="NZ_CABMOF010000028.1"/>
</dbReference>
<reference evidence="1 2" key="1">
    <citation type="submission" date="2016-02" db="EMBL/GenBank/DDBJ databases">
        <authorList>
            <person name="Wen L."/>
            <person name="He K."/>
            <person name="Yang H."/>
        </authorList>
    </citation>
    <scope>NUCLEOTIDE SEQUENCE [LARGE SCALE GENOMIC DNA]</scope>
    <source>
        <strain evidence="1 2">DSM 22607</strain>
    </source>
</reference>
<gene>
    <name evidence="1" type="ORF">HMPREF3293_00152</name>
</gene>
<accession>A0A136Q8S0</accession>
<dbReference type="OrthoDB" id="2083899at2"/>
<name>A0A136Q8S0_9FIRM</name>
<dbReference type="EMBL" id="LSZW01000013">
    <property type="protein sequence ID" value="KXK66976.1"/>
    <property type="molecule type" value="Genomic_DNA"/>
</dbReference>
<dbReference type="AlphaFoldDB" id="A0A136Q8S0"/>
<comment type="caution">
    <text evidence="1">The sequence shown here is derived from an EMBL/GenBank/DDBJ whole genome shotgun (WGS) entry which is preliminary data.</text>
</comment>
<dbReference type="STRING" id="626937.HMPREF3293_00152"/>